<dbReference type="Proteomes" id="UP000013827">
    <property type="component" value="Unassembled WGS sequence"/>
</dbReference>
<feature type="binding site" evidence="5">
    <location>
        <position position="54"/>
    </location>
    <ligand>
        <name>chlorophyll a</name>
        <dbReference type="ChEBI" id="CHEBI:58416"/>
        <label>1</label>
    </ligand>
</feature>
<keyword evidence="5" id="KW-0157">Chromophore</keyword>
<keyword evidence="5" id="KW-0148">Chlorophyll</keyword>
<protein>
    <recommendedName>
        <fullName evidence="9">Light harvesting protein</fullName>
    </recommendedName>
</protein>
<feature type="binding site" evidence="5">
    <location>
        <position position="89"/>
    </location>
    <ligand>
        <name>chlorophyll a</name>
        <dbReference type="ChEBI" id="CHEBI:58416"/>
        <label>1</label>
    </ligand>
</feature>
<feature type="binding site" description="axial binding residue" evidence="5">
    <location>
        <position position="117"/>
    </location>
    <ligand>
        <name>chlorophyll b</name>
        <dbReference type="ChEBI" id="CHEBI:61721"/>
        <label>1</label>
    </ligand>
    <ligandPart>
        <name>Mg</name>
        <dbReference type="ChEBI" id="CHEBI:25107"/>
    </ligandPart>
</feature>
<accession>A0A0D3KKH7</accession>
<dbReference type="InterPro" id="IPR001344">
    <property type="entry name" value="Chloro_AB-bd_pln"/>
</dbReference>
<evidence type="ECO:0000256" key="6">
    <source>
        <dbReference type="SAM" id="Phobius"/>
    </source>
</evidence>
<evidence type="ECO:0000256" key="5">
    <source>
        <dbReference type="PIRSR" id="PIRSR601344-1"/>
    </source>
</evidence>
<dbReference type="GO" id="GO:0009507">
    <property type="term" value="C:chloroplast"/>
    <property type="evidence" value="ECO:0007669"/>
    <property type="project" value="UniProtKB-SubCell"/>
</dbReference>
<comment type="subcellular location">
    <subcellularLocation>
        <location evidence="1">Plastid</location>
        <location evidence="1">Chloroplast</location>
    </subcellularLocation>
</comment>
<feature type="binding site" description="axial binding residue" evidence="5">
    <location>
        <position position="56"/>
    </location>
    <ligand>
        <name>chlorophyll b</name>
        <dbReference type="ChEBI" id="CHEBI:61721"/>
        <label>1</label>
    </ligand>
    <ligandPart>
        <name>Mg</name>
        <dbReference type="ChEBI" id="CHEBI:25107"/>
    </ligandPart>
</feature>
<evidence type="ECO:0000256" key="4">
    <source>
        <dbReference type="ARBA" id="ARBA00022640"/>
    </source>
</evidence>
<keyword evidence="2" id="KW-0150">Chloroplast</keyword>
<evidence type="ECO:0000313" key="7">
    <source>
        <dbReference type="EnsemblProtists" id="EOD36262"/>
    </source>
</evidence>
<keyword evidence="4" id="KW-0934">Plastid</keyword>
<organism evidence="7 8">
    <name type="scientific">Emiliania huxleyi (strain CCMP1516)</name>
    <dbReference type="NCBI Taxonomy" id="280463"/>
    <lineage>
        <taxon>Eukaryota</taxon>
        <taxon>Haptista</taxon>
        <taxon>Haptophyta</taxon>
        <taxon>Prymnesiophyceae</taxon>
        <taxon>Isochrysidales</taxon>
        <taxon>Noelaerhabdaceae</taxon>
        <taxon>Emiliania</taxon>
    </lineage>
</organism>
<evidence type="ECO:0008006" key="9">
    <source>
        <dbReference type="Google" id="ProtNLM"/>
    </source>
</evidence>
<dbReference type="eggNOG" id="ENOG502SUJR">
    <property type="taxonomic scope" value="Eukaryota"/>
</dbReference>
<feature type="binding site" evidence="5">
    <location>
        <position position="169"/>
    </location>
    <ligand>
        <name>chlorophyll a</name>
        <dbReference type="ChEBI" id="CHEBI:58416"/>
        <label>1</label>
    </ligand>
</feature>
<dbReference type="GO" id="GO:0016020">
    <property type="term" value="C:membrane"/>
    <property type="evidence" value="ECO:0007669"/>
    <property type="project" value="InterPro"/>
</dbReference>
<keyword evidence="6" id="KW-0812">Transmembrane</keyword>
<dbReference type="Pfam" id="PF00504">
    <property type="entry name" value="Chloroa_b-bind"/>
    <property type="match status" value="1"/>
</dbReference>
<dbReference type="PANTHER" id="PTHR21649">
    <property type="entry name" value="CHLOROPHYLL A/B BINDING PROTEIN"/>
    <property type="match status" value="1"/>
</dbReference>
<dbReference type="PaxDb" id="2903-EOD36262"/>
<dbReference type="GO" id="GO:0009765">
    <property type="term" value="P:photosynthesis, light harvesting"/>
    <property type="evidence" value="ECO:0007669"/>
    <property type="project" value="InterPro"/>
</dbReference>
<dbReference type="SUPFAM" id="SSF103511">
    <property type="entry name" value="Chlorophyll a-b binding protein"/>
    <property type="match status" value="1"/>
</dbReference>
<proteinExistence type="predicted"/>
<keyword evidence="6" id="KW-0472">Membrane</keyword>
<evidence type="ECO:0000256" key="2">
    <source>
        <dbReference type="ARBA" id="ARBA00022528"/>
    </source>
</evidence>
<dbReference type="GeneID" id="17281532"/>
<keyword evidence="8" id="KW-1185">Reference proteome</keyword>
<dbReference type="RefSeq" id="XP_005788691.1">
    <property type="nucleotide sequence ID" value="XM_005788634.1"/>
</dbReference>
<dbReference type="KEGG" id="ehx:EMIHUDRAFT_362550"/>
<dbReference type="GO" id="GO:0016168">
    <property type="term" value="F:chlorophyll binding"/>
    <property type="evidence" value="ECO:0007669"/>
    <property type="project" value="UniProtKB-KW"/>
</dbReference>
<dbReference type="HOGENOM" id="CLU_057943_4_0_1"/>
<dbReference type="EnsemblProtists" id="EOD36262">
    <property type="protein sequence ID" value="EOD36262"/>
    <property type="gene ID" value="EMIHUDRAFT_362550"/>
</dbReference>
<feature type="binding site" evidence="5">
    <location>
        <position position="171"/>
    </location>
    <ligand>
        <name>chlorophyll a</name>
        <dbReference type="ChEBI" id="CHEBI:58416"/>
        <label>1</label>
    </ligand>
</feature>
<dbReference type="InterPro" id="IPR022796">
    <property type="entry name" value="Chloroa_b-bind"/>
</dbReference>
<reference evidence="8" key="1">
    <citation type="journal article" date="2013" name="Nature">
        <title>Pan genome of the phytoplankton Emiliania underpins its global distribution.</title>
        <authorList>
            <person name="Read B.A."/>
            <person name="Kegel J."/>
            <person name="Klute M.J."/>
            <person name="Kuo A."/>
            <person name="Lefebvre S.C."/>
            <person name="Maumus F."/>
            <person name="Mayer C."/>
            <person name="Miller J."/>
            <person name="Monier A."/>
            <person name="Salamov A."/>
            <person name="Young J."/>
            <person name="Aguilar M."/>
            <person name="Claverie J.M."/>
            <person name="Frickenhaus S."/>
            <person name="Gonzalez K."/>
            <person name="Herman E.K."/>
            <person name="Lin Y.C."/>
            <person name="Napier J."/>
            <person name="Ogata H."/>
            <person name="Sarno A.F."/>
            <person name="Shmutz J."/>
            <person name="Schroeder D."/>
            <person name="de Vargas C."/>
            <person name="Verret F."/>
            <person name="von Dassow P."/>
            <person name="Valentin K."/>
            <person name="Van de Peer Y."/>
            <person name="Wheeler G."/>
            <person name="Dacks J.B."/>
            <person name="Delwiche C.F."/>
            <person name="Dyhrman S.T."/>
            <person name="Glockner G."/>
            <person name="John U."/>
            <person name="Richards T."/>
            <person name="Worden A.Z."/>
            <person name="Zhang X."/>
            <person name="Grigoriev I.V."/>
            <person name="Allen A.E."/>
            <person name="Bidle K."/>
            <person name="Borodovsky M."/>
            <person name="Bowler C."/>
            <person name="Brownlee C."/>
            <person name="Cock J.M."/>
            <person name="Elias M."/>
            <person name="Gladyshev V.N."/>
            <person name="Groth M."/>
            <person name="Guda C."/>
            <person name="Hadaegh A."/>
            <person name="Iglesias-Rodriguez M.D."/>
            <person name="Jenkins J."/>
            <person name="Jones B.M."/>
            <person name="Lawson T."/>
            <person name="Leese F."/>
            <person name="Lindquist E."/>
            <person name="Lobanov A."/>
            <person name="Lomsadze A."/>
            <person name="Malik S.B."/>
            <person name="Marsh M.E."/>
            <person name="Mackinder L."/>
            <person name="Mock T."/>
            <person name="Mueller-Roeber B."/>
            <person name="Pagarete A."/>
            <person name="Parker M."/>
            <person name="Probert I."/>
            <person name="Quesneville H."/>
            <person name="Raines C."/>
            <person name="Rensing S.A."/>
            <person name="Riano-Pachon D.M."/>
            <person name="Richier S."/>
            <person name="Rokitta S."/>
            <person name="Shiraiwa Y."/>
            <person name="Soanes D.M."/>
            <person name="van der Giezen M."/>
            <person name="Wahlund T.M."/>
            <person name="Williams B."/>
            <person name="Wilson W."/>
            <person name="Wolfe G."/>
            <person name="Wurch L.L."/>
        </authorList>
    </citation>
    <scope>NUCLEOTIDE SEQUENCE</scope>
</reference>
<dbReference type="Gene3D" id="1.10.3460.10">
    <property type="entry name" value="Chlorophyll a/b binding protein domain"/>
    <property type="match status" value="1"/>
</dbReference>
<keyword evidence="3" id="KW-0602">Photosynthesis</keyword>
<name>A0A0D3KKH7_EMIH1</name>
<evidence type="ECO:0000313" key="8">
    <source>
        <dbReference type="Proteomes" id="UP000013827"/>
    </source>
</evidence>
<evidence type="ECO:0000256" key="3">
    <source>
        <dbReference type="ARBA" id="ARBA00022531"/>
    </source>
</evidence>
<feature type="transmembrane region" description="Helical" evidence="6">
    <location>
        <begin position="172"/>
        <end position="194"/>
    </location>
</feature>
<reference evidence="7" key="2">
    <citation type="submission" date="2024-10" db="UniProtKB">
        <authorList>
            <consortium name="EnsemblProtists"/>
        </authorList>
    </citation>
    <scope>IDENTIFICATION</scope>
</reference>
<feature type="binding site" evidence="5">
    <location>
        <position position="51"/>
    </location>
    <ligand>
        <name>chlorophyll a</name>
        <dbReference type="ChEBI" id="CHEBI:58416"/>
        <label>1</label>
    </ligand>
</feature>
<evidence type="ECO:0000256" key="1">
    <source>
        <dbReference type="ARBA" id="ARBA00004229"/>
    </source>
</evidence>
<keyword evidence="6" id="KW-1133">Transmembrane helix</keyword>
<sequence>MRGVVRSGLAPRMGVETMEGVGPETGNKVFDPVGFATLGGDETLAFFRHAEIKHGRVAMAAMVGFLFHINHIHFPGYLSPTAGVTFEQLSAVGPFEAWNRIPLLGQWKIFWTIPGLEHGSECLDPAGPYTKGGPPGNPKFLKNFWDPPGFPKKLIEAQKGEKLFSNLKNGRLAMIGIASVCAATAVPGSVPLLANAPALTGPGFALPFGTF</sequence>
<dbReference type="AlphaFoldDB" id="A0A0D3KKH7"/>